<dbReference type="STRING" id="1202772.A0A1V9YQX4"/>
<dbReference type="PANTHER" id="PTHR43272">
    <property type="entry name" value="LONG-CHAIN-FATTY-ACID--COA LIGASE"/>
    <property type="match status" value="1"/>
</dbReference>
<keyword evidence="4" id="KW-0436">Ligase</keyword>
<dbReference type="GO" id="GO:0016020">
    <property type="term" value="C:membrane"/>
    <property type="evidence" value="ECO:0007669"/>
    <property type="project" value="TreeGrafter"/>
</dbReference>
<dbReference type="EMBL" id="JNBR01001406">
    <property type="protein sequence ID" value="OQR88158.1"/>
    <property type="molecule type" value="Genomic_DNA"/>
</dbReference>
<evidence type="ECO:0000313" key="5">
    <source>
        <dbReference type="Proteomes" id="UP000243579"/>
    </source>
</evidence>
<evidence type="ECO:0000256" key="1">
    <source>
        <dbReference type="ARBA" id="ARBA00022741"/>
    </source>
</evidence>
<organism evidence="4 5">
    <name type="scientific">Achlya hypogyna</name>
    <name type="common">Oomycete</name>
    <name type="synonym">Protoachlya hypogyna</name>
    <dbReference type="NCBI Taxonomy" id="1202772"/>
    <lineage>
        <taxon>Eukaryota</taxon>
        <taxon>Sar</taxon>
        <taxon>Stramenopiles</taxon>
        <taxon>Oomycota</taxon>
        <taxon>Saprolegniomycetes</taxon>
        <taxon>Saprolegniales</taxon>
        <taxon>Achlyaceae</taxon>
        <taxon>Achlya</taxon>
    </lineage>
</organism>
<dbReference type="SUPFAM" id="SSF56801">
    <property type="entry name" value="Acetyl-CoA synthetase-like"/>
    <property type="match status" value="1"/>
</dbReference>
<dbReference type="GO" id="GO:0005524">
    <property type="term" value="F:ATP binding"/>
    <property type="evidence" value="ECO:0007669"/>
    <property type="project" value="UniProtKB-KW"/>
</dbReference>
<feature type="domain" description="AMP-dependent synthetase/ligase" evidence="3">
    <location>
        <begin position="75"/>
        <end position="513"/>
    </location>
</feature>
<keyword evidence="2" id="KW-0067">ATP-binding</keyword>
<dbReference type="PROSITE" id="PS00455">
    <property type="entry name" value="AMP_BINDING"/>
    <property type="match status" value="1"/>
</dbReference>
<keyword evidence="1" id="KW-0547">Nucleotide-binding</keyword>
<dbReference type="GO" id="GO:0004467">
    <property type="term" value="F:long-chain fatty acid-CoA ligase activity"/>
    <property type="evidence" value="ECO:0007669"/>
    <property type="project" value="TreeGrafter"/>
</dbReference>
<dbReference type="InterPro" id="IPR042099">
    <property type="entry name" value="ANL_N_sf"/>
</dbReference>
<dbReference type="Pfam" id="PF00501">
    <property type="entry name" value="AMP-binding"/>
    <property type="match status" value="1"/>
</dbReference>
<dbReference type="Gene3D" id="3.40.50.12780">
    <property type="entry name" value="N-terminal domain of ligase-like"/>
    <property type="match status" value="1"/>
</dbReference>
<dbReference type="PANTHER" id="PTHR43272:SF33">
    <property type="entry name" value="AMP-BINDING DOMAIN-CONTAINING PROTEIN-RELATED"/>
    <property type="match status" value="1"/>
</dbReference>
<protein>
    <submittedName>
        <fullName evidence="4">Long-chain-fatty-acid--CoA ligase</fullName>
    </submittedName>
</protein>
<dbReference type="GO" id="GO:0005783">
    <property type="term" value="C:endoplasmic reticulum"/>
    <property type="evidence" value="ECO:0007669"/>
    <property type="project" value="TreeGrafter"/>
</dbReference>
<dbReference type="AlphaFoldDB" id="A0A1V9YQX4"/>
<accession>A0A1V9YQX4</accession>
<name>A0A1V9YQX4_ACHHY</name>
<evidence type="ECO:0000256" key="2">
    <source>
        <dbReference type="ARBA" id="ARBA00022840"/>
    </source>
</evidence>
<dbReference type="InterPro" id="IPR000873">
    <property type="entry name" value="AMP-dep_synth/lig_dom"/>
</dbReference>
<sequence>MVFEFASKGVAVPALVTLAIGGCLYHALQAAPVLPLAAYSDIDDKAVTPGNGPIYRYRGAPVEIERITLLEQLQKAVDGHPNQPFLGRRPVDAAGLAGPFEWQTYSECYKRIQHIASGLLQERMVEPTADGQRFLGIYMKNRPEWVLAQYAAFYAGAAVVPIYDTLGATSTTFILNQTLVATVVCTTAEVDSLLAKASASPTLQHIVLCDVAAVDASLETKAAALNMRVSTLATIETLGAKSLQVPEPITPSSLALLMYTSGTTGDPKGAMITHQNLIAVRQGTYARLEFGRVGAMLNSHPSVLSYMPLAHIAEQNMHVSMVYKAGAIGFYQGDPLKILDDLQALRPTIFSSVPRLLNRIYDKVMEAALGAGGLKRWLFLTALSAKAANLDKGYTTHALYDRLVFGKLKAKLGLDRVDLFFAGAAPLAPPVLSFYRVLLNCMCLEMYGQTEASGAITMTDHRECDAGAVGPPLVTADVKLVSVPDMSYNVTDTTHGDGAMTVGGRGEVCTRGPA</sequence>
<gene>
    <name evidence="4" type="ORF">ACHHYP_07327</name>
</gene>
<evidence type="ECO:0000313" key="4">
    <source>
        <dbReference type="EMBL" id="OQR88158.1"/>
    </source>
</evidence>
<dbReference type="OrthoDB" id="189102at2759"/>
<proteinExistence type="predicted"/>
<dbReference type="InterPro" id="IPR020845">
    <property type="entry name" value="AMP-binding_CS"/>
</dbReference>
<keyword evidence="5" id="KW-1185">Reference proteome</keyword>
<evidence type="ECO:0000259" key="3">
    <source>
        <dbReference type="Pfam" id="PF00501"/>
    </source>
</evidence>
<reference evidence="4 5" key="1">
    <citation type="journal article" date="2014" name="Genome Biol. Evol.">
        <title>The secreted proteins of Achlya hypogyna and Thraustotheca clavata identify the ancestral oomycete secretome and reveal gene acquisitions by horizontal gene transfer.</title>
        <authorList>
            <person name="Misner I."/>
            <person name="Blouin N."/>
            <person name="Leonard G."/>
            <person name="Richards T.A."/>
            <person name="Lane C.E."/>
        </authorList>
    </citation>
    <scope>NUCLEOTIDE SEQUENCE [LARGE SCALE GENOMIC DNA]</scope>
    <source>
        <strain evidence="4 5">ATCC 48635</strain>
    </source>
</reference>
<feature type="non-terminal residue" evidence="4">
    <location>
        <position position="514"/>
    </location>
</feature>
<comment type="caution">
    <text evidence="4">The sequence shown here is derived from an EMBL/GenBank/DDBJ whole genome shotgun (WGS) entry which is preliminary data.</text>
</comment>
<dbReference type="Proteomes" id="UP000243579">
    <property type="component" value="Unassembled WGS sequence"/>
</dbReference>